<evidence type="ECO:0000256" key="3">
    <source>
        <dbReference type="ARBA" id="ARBA00007035"/>
    </source>
</evidence>
<dbReference type="Pfam" id="PF09813">
    <property type="entry name" value="Coa3_cc"/>
    <property type="match status" value="1"/>
</dbReference>
<evidence type="ECO:0000313" key="12">
    <source>
        <dbReference type="Proteomes" id="UP000697127"/>
    </source>
</evidence>
<keyword evidence="9" id="KW-0999">Mitochondrion inner membrane</keyword>
<reference evidence="11" key="1">
    <citation type="submission" date="2020-11" db="EMBL/GenBank/DDBJ databases">
        <title>Kefir isolates.</title>
        <authorList>
            <person name="Marcisauskas S."/>
            <person name="Kim Y."/>
            <person name="Blasche S."/>
        </authorList>
    </citation>
    <scope>NUCLEOTIDE SEQUENCE</scope>
    <source>
        <strain evidence="11">Olga-1</strain>
    </source>
</reference>
<evidence type="ECO:0000313" key="11">
    <source>
        <dbReference type="EMBL" id="KAG0690266.1"/>
    </source>
</evidence>
<evidence type="ECO:0000259" key="10">
    <source>
        <dbReference type="Pfam" id="PF09813"/>
    </source>
</evidence>
<dbReference type="OrthoDB" id="10018333at2759"/>
<comment type="subunit">
    <text evidence="4 9">Component of 250-400 kDa complexes called cytochrome oxidase assembly intermediates or COA complexes.</text>
</comment>
<evidence type="ECO:0000256" key="2">
    <source>
        <dbReference type="ARBA" id="ARBA00004434"/>
    </source>
</evidence>
<name>A0A9P6WNM5_9ASCO</name>
<evidence type="ECO:0000256" key="4">
    <source>
        <dbReference type="ARBA" id="ARBA00011351"/>
    </source>
</evidence>
<accession>A0A9P6WNM5</accession>
<evidence type="ECO:0000256" key="8">
    <source>
        <dbReference type="ARBA" id="ARBA00023136"/>
    </source>
</evidence>
<dbReference type="PANTHER" id="PTHR15642">
    <property type="entry name" value="CYTOCHROME C OXIDASE ASSEMBLY FACTOR 3, MITOCHONDRIAL"/>
    <property type="match status" value="1"/>
</dbReference>
<dbReference type="GO" id="GO:0005743">
    <property type="term" value="C:mitochondrial inner membrane"/>
    <property type="evidence" value="ECO:0007669"/>
    <property type="project" value="UniProtKB-SubCell"/>
</dbReference>
<keyword evidence="8 9" id="KW-0472">Membrane</keyword>
<dbReference type="Proteomes" id="UP000697127">
    <property type="component" value="Unassembled WGS sequence"/>
</dbReference>
<organism evidence="11 12">
    <name type="scientific">Pichia californica</name>
    <dbReference type="NCBI Taxonomy" id="460514"/>
    <lineage>
        <taxon>Eukaryota</taxon>
        <taxon>Fungi</taxon>
        <taxon>Dikarya</taxon>
        <taxon>Ascomycota</taxon>
        <taxon>Saccharomycotina</taxon>
        <taxon>Pichiomycetes</taxon>
        <taxon>Pichiales</taxon>
        <taxon>Pichiaceae</taxon>
        <taxon>Pichia</taxon>
    </lineage>
</organism>
<protein>
    <recommendedName>
        <fullName evidence="9">Cytochrome c oxidase assembly factor 3</fullName>
    </recommendedName>
</protein>
<evidence type="ECO:0000256" key="7">
    <source>
        <dbReference type="ARBA" id="ARBA00023128"/>
    </source>
</evidence>
<evidence type="ECO:0000256" key="9">
    <source>
        <dbReference type="RuleBase" id="RU367056"/>
    </source>
</evidence>
<evidence type="ECO:0000256" key="5">
    <source>
        <dbReference type="ARBA" id="ARBA00022692"/>
    </source>
</evidence>
<keyword evidence="5 9" id="KW-0812">Transmembrane</keyword>
<dbReference type="AlphaFoldDB" id="A0A9P6WNM5"/>
<dbReference type="GO" id="GO:0033617">
    <property type="term" value="P:mitochondrial respiratory chain complex IV assembly"/>
    <property type="evidence" value="ECO:0007669"/>
    <property type="project" value="UniProtKB-UniRule"/>
</dbReference>
<dbReference type="InterPro" id="IPR018628">
    <property type="entry name" value="Coa3_CC"/>
</dbReference>
<sequence length="76" mass="8876">MRITMSPALLRARRPYFVKNMIGLVVLTIIPASIFMYTFKFLNKDDFDDIPIPPLDEETIQQLQKEYEAEKKRGGL</sequence>
<evidence type="ECO:0000256" key="1">
    <source>
        <dbReference type="ARBA" id="ARBA00003064"/>
    </source>
</evidence>
<comment type="caution">
    <text evidence="11">The sequence shown here is derived from an EMBL/GenBank/DDBJ whole genome shotgun (WGS) entry which is preliminary data.</text>
</comment>
<dbReference type="PANTHER" id="PTHR15642:SF3">
    <property type="entry name" value="CYTOCHROME C OXIDASE ASSEMBLY FACTOR 3 HOMOLOG, MITOCHONDRIAL"/>
    <property type="match status" value="1"/>
</dbReference>
<comment type="similarity">
    <text evidence="3 9">Belongs to the COA3 family.</text>
</comment>
<gene>
    <name evidence="11" type="primary">COA3</name>
    <name evidence="11" type="ORF">C6P40_003380</name>
</gene>
<feature type="domain" description="Cytochrome c oxidase assembly factor 3 mitochondrial coiled-coil" evidence="10">
    <location>
        <begin position="9"/>
        <end position="57"/>
    </location>
</feature>
<evidence type="ECO:0000256" key="6">
    <source>
        <dbReference type="ARBA" id="ARBA00022989"/>
    </source>
</evidence>
<keyword evidence="12" id="KW-1185">Reference proteome</keyword>
<dbReference type="InterPro" id="IPR041752">
    <property type="entry name" value="Coa3"/>
</dbReference>
<comment type="function">
    <text evidence="1 9">Required for assembly of cytochrome c oxidase (complex IV).</text>
</comment>
<comment type="subcellular location">
    <subcellularLocation>
        <location evidence="2">Mitochondrion inner membrane</location>
        <topology evidence="2">Single-pass membrane protein</topology>
    </subcellularLocation>
</comment>
<proteinExistence type="inferred from homology"/>
<keyword evidence="6 9" id="KW-1133">Transmembrane helix</keyword>
<feature type="transmembrane region" description="Helical" evidence="9">
    <location>
        <begin position="21"/>
        <end position="39"/>
    </location>
</feature>
<keyword evidence="7 9" id="KW-0496">Mitochondrion</keyword>
<dbReference type="EMBL" id="PUHW01000038">
    <property type="protein sequence ID" value="KAG0690266.1"/>
    <property type="molecule type" value="Genomic_DNA"/>
</dbReference>